<dbReference type="Proteomes" id="UP000499080">
    <property type="component" value="Unassembled WGS sequence"/>
</dbReference>
<gene>
    <name evidence="1" type="ORF">AVEN_103044_1</name>
</gene>
<dbReference type="AlphaFoldDB" id="A0A4Y2BBA4"/>
<accession>A0A4Y2BBA4</accession>
<name>A0A4Y2BBA4_ARAVE</name>
<sequence>MTKRQPAQRFYLAGYIVLILSFSKGRVTRNCHSTGIIMCVKSINQRVYAYLKIRGCDDLARRQSLYDIKESRMTELYKLIRNQRRPFFHTQSLFMLPKLPLVNQRFVWKCILAG</sequence>
<evidence type="ECO:0000313" key="1">
    <source>
        <dbReference type="EMBL" id="GBL88394.1"/>
    </source>
</evidence>
<reference evidence="1 2" key="1">
    <citation type="journal article" date="2019" name="Sci. Rep.">
        <title>Orb-weaving spider Araneus ventricosus genome elucidates the spidroin gene catalogue.</title>
        <authorList>
            <person name="Kono N."/>
            <person name="Nakamura H."/>
            <person name="Ohtoshi R."/>
            <person name="Moran D.A.P."/>
            <person name="Shinohara A."/>
            <person name="Yoshida Y."/>
            <person name="Fujiwara M."/>
            <person name="Mori M."/>
            <person name="Tomita M."/>
            <person name="Arakawa K."/>
        </authorList>
    </citation>
    <scope>NUCLEOTIDE SEQUENCE [LARGE SCALE GENOMIC DNA]</scope>
</reference>
<protein>
    <submittedName>
        <fullName evidence="1">Uncharacterized protein</fullName>
    </submittedName>
</protein>
<organism evidence="1 2">
    <name type="scientific">Araneus ventricosus</name>
    <name type="common">Orbweaver spider</name>
    <name type="synonym">Epeira ventricosa</name>
    <dbReference type="NCBI Taxonomy" id="182803"/>
    <lineage>
        <taxon>Eukaryota</taxon>
        <taxon>Metazoa</taxon>
        <taxon>Ecdysozoa</taxon>
        <taxon>Arthropoda</taxon>
        <taxon>Chelicerata</taxon>
        <taxon>Arachnida</taxon>
        <taxon>Araneae</taxon>
        <taxon>Araneomorphae</taxon>
        <taxon>Entelegynae</taxon>
        <taxon>Araneoidea</taxon>
        <taxon>Araneidae</taxon>
        <taxon>Araneus</taxon>
    </lineage>
</organism>
<proteinExistence type="predicted"/>
<comment type="caution">
    <text evidence="1">The sequence shown here is derived from an EMBL/GenBank/DDBJ whole genome shotgun (WGS) entry which is preliminary data.</text>
</comment>
<dbReference type="EMBL" id="BGPR01000059">
    <property type="protein sequence ID" value="GBL88394.1"/>
    <property type="molecule type" value="Genomic_DNA"/>
</dbReference>
<keyword evidence="2" id="KW-1185">Reference proteome</keyword>
<evidence type="ECO:0000313" key="2">
    <source>
        <dbReference type="Proteomes" id="UP000499080"/>
    </source>
</evidence>